<reference evidence="14 15" key="1">
    <citation type="submission" date="2016-08" db="EMBL/GenBank/DDBJ databases">
        <authorList>
            <person name="Seilhamer J.J."/>
        </authorList>
    </citation>
    <scope>NUCLEOTIDE SEQUENCE [LARGE SCALE GENOMIC DNA]</scope>
    <source>
        <strain evidence="14 15">BRTC-1</strain>
    </source>
</reference>
<dbReference type="Gene3D" id="3.30.9.10">
    <property type="entry name" value="D-Amino Acid Oxidase, subunit A, domain 2"/>
    <property type="match status" value="1"/>
</dbReference>
<dbReference type="GO" id="GO:0005737">
    <property type="term" value="C:cytoplasm"/>
    <property type="evidence" value="ECO:0007669"/>
    <property type="project" value="UniProtKB-SubCell"/>
</dbReference>
<gene>
    <name evidence="10" type="primary">mnmC</name>
    <name evidence="14" type="ORF">BFG52_13530</name>
</gene>
<comment type="similarity">
    <text evidence="10">In the C-terminal section; belongs to the DAO family.</text>
</comment>
<dbReference type="HAMAP" id="MF_01102">
    <property type="entry name" value="MnmC"/>
    <property type="match status" value="1"/>
</dbReference>
<evidence type="ECO:0000259" key="12">
    <source>
        <dbReference type="Pfam" id="PF01266"/>
    </source>
</evidence>
<dbReference type="NCBIfam" id="NF033855">
    <property type="entry name" value="tRNA_MNMC2"/>
    <property type="match status" value="1"/>
</dbReference>
<comment type="similarity">
    <text evidence="10">In the N-terminal section; belongs to the methyltransferase superfamily. tRNA (mnm(5)s(2)U34)-methyltransferase family.</text>
</comment>
<dbReference type="InterPro" id="IPR006076">
    <property type="entry name" value="FAD-dep_OxRdtase"/>
</dbReference>
<dbReference type="GO" id="GO:0002097">
    <property type="term" value="P:tRNA wobble base modification"/>
    <property type="evidence" value="ECO:0007669"/>
    <property type="project" value="UniProtKB-UniRule"/>
</dbReference>
<protein>
    <recommendedName>
        <fullName evidence="10">tRNA 5-methylaminomethyl-2-thiouridine biosynthesis bifunctional protein MnmC</fullName>
        <shortName evidence="10">tRNA mnm(5)s(2)U biosynthesis bifunctional protein</shortName>
    </recommendedName>
    <domain>
        <recommendedName>
            <fullName evidence="10">tRNA (mnm(5)s(2)U34)-methyltransferase</fullName>
            <ecNumber evidence="10">2.1.1.61</ecNumber>
        </recommendedName>
    </domain>
    <domain>
        <recommendedName>
            <fullName evidence="10">FAD-dependent cmnm(5)s(2)U34 oxidoreductase</fullName>
            <ecNumber evidence="10">1.5.-.-</ecNumber>
        </recommendedName>
    </domain>
</protein>
<feature type="region of interest" description="FAD-dependent cmnm(5)s(2)U34 oxidoreductase" evidence="10">
    <location>
        <begin position="280"/>
        <end position="658"/>
    </location>
</feature>
<dbReference type="Gene3D" id="3.50.50.60">
    <property type="entry name" value="FAD/NAD(P)-binding domain"/>
    <property type="match status" value="1"/>
</dbReference>
<dbReference type="InterPro" id="IPR036188">
    <property type="entry name" value="FAD/NAD-bd_sf"/>
</dbReference>
<dbReference type="EC" id="1.5.-.-" evidence="10"/>
<evidence type="ECO:0000256" key="11">
    <source>
        <dbReference type="SAM" id="MobiDB-lite"/>
    </source>
</evidence>
<comment type="cofactor">
    <cofactor evidence="10">
        <name>FAD</name>
        <dbReference type="ChEBI" id="CHEBI:57692"/>
    </cofactor>
</comment>
<evidence type="ECO:0000256" key="7">
    <source>
        <dbReference type="ARBA" id="ARBA00022827"/>
    </source>
</evidence>
<dbReference type="EC" id="2.1.1.61" evidence="10"/>
<dbReference type="Gene3D" id="3.40.50.150">
    <property type="entry name" value="Vaccinia Virus protein VP39"/>
    <property type="match status" value="1"/>
</dbReference>
<comment type="function">
    <text evidence="10">Catalyzes the last two steps in the biosynthesis of 5-methylaminomethyl-2-thiouridine (mnm(5)s(2)U) at the wobble position (U34) in tRNA. Catalyzes the FAD-dependent demodification of cmnm(5)s(2)U34 to nm(5)s(2)U34, followed by the transfer of a methyl group from S-adenosyl-L-methionine to nm(5)s(2)U34, to form mnm(5)s(2)U34.</text>
</comment>
<keyword evidence="15" id="KW-1185">Reference proteome</keyword>
<feature type="region of interest" description="Disordered" evidence="11">
    <location>
        <begin position="241"/>
        <end position="268"/>
    </location>
</feature>
<dbReference type="STRING" id="1789224.BFG52_13530"/>
<dbReference type="GO" id="GO:0032259">
    <property type="term" value="P:methylation"/>
    <property type="evidence" value="ECO:0007669"/>
    <property type="project" value="UniProtKB-KW"/>
</dbReference>
<dbReference type="GO" id="GO:0004808">
    <property type="term" value="F:tRNA (5-methylaminomethyl-2-thiouridylate)(34)-methyltransferase activity"/>
    <property type="evidence" value="ECO:0007669"/>
    <property type="project" value="UniProtKB-EC"/>
</dbReference>
<dbReference type="NCBIfam" id="TIGR03197">
    <property type="entry name" value="MnmC_Cterm"/>
    <property type="match status" value="1"/>
</dbReference>
<evidence type="ECO:0000256" key="10">
    <source>
        <dbReference type="HAMAP-Rule" id="MF_01102"/>
    </source>
</evidence>
<keyword evidence="6 10" id="KW-0819">tRNA processing</keyword>
<dbReference type="Proteomes" id="UP000093391">
    <property type="component" value="Chromosome"/>
</dbReference>
<comment type="subcellular location">
    <subcellularLocation>
        <location evidence="10">Cytoplasm</location>
    </subcellularLocation>
</comment>
<evidence type="ECO:0000259" key="13">
    <source>
        <dbReference type="Pfam" id="PF05430"/>
    </source>
</evidence>
<evidence type="ECO:0000256" key="9">
    <source>
        <dbReference type="ARBA" id="ARBA00023268"/>
    </source>
</evidence>
<keyword evidence="4 10" id="KW-0808">Transferase</keyword>
<organism evidence="14 15">
    <name type="scientific">Acinetobacter larvae</name>
    <dbReference type="NCBI Taxonomy" id="1789224"/>
    <lineage>
        <taxon>Bacteria</taxon>
        <taxon>Pseudomonadati</taxon>
        <taxon>Pseudomonadota</taxon>
        <taxon>Gammaproteobacteria</taxon>
        <taxon>Moraxellales</taxon>
        <taxon>Moraxellaceae</taxon>
        <taxon>Acinetobacter</taxon>
    </lineage>
</organism>
<dbReference type="KEGG" id="ala:BFG52_13530"/>
<dbReference type="InterPro" id="IPR023032">
    <property type="entry name" value="tRNA_MAMT_biosynth_bifunc_MnmC"/>
</dbReference>
<evidence type="ECO:0000256" key="8">
    <source>
        <dbReference type="ARBA" id="ARBA00023002"/>
    </source>
</evidence>
<evidence type="ECO:0000256" key="5">
    <source>
        <dbReference type="ARBA" id="ARBA00022691"/>
    </source>
</evidence>
<evidence type="ECO:0000313" key="14">
    <source>
        <dbReference type="EMBL" id="AOA59273.1"/>
    </source>
</evidence>
<keyword evidence="9 10" id="KW-0511">Multifunctional enzyme</keyword>
<comment type="catalytic activity">
    <reaction evidence="10">
        <text>5-aminomethyl-2-thiouridine(34) in tRNA + S-adenosyl-L-methionine = 5-methylaminomethyl-2-thiouridine(34) in tRNA + S-adenosyl-L-homocysteine + H(+)</text>
        <dbReference type="Rhea" id="RHEA:19569"/>
        <dbReference type="Rhea" id="RHEA-COMP:10195"/>
        <dbReference type="Rhea" id="RHEA-COMP:10197"/>
        <dbReference type="ChEBI" id="CHEBI:15378"/>
        <dbReference type="ChEBI" id="CHEBI:57856"/>
        <dbReference type="ChEBI" id="CHEBI:59789"/>
        <dbReference type="ChEBI" id="CHEBI:74454"/>
        <dbReference type="ChEBI" id="CHEBI:74455"/>
        <dbReference type="EC" id="2.1.1.61"/>
    </reaction>
</comment>
<dbReference type="InterPro" id="IPR029063">
    <property type="entry name" value="SAM-dependent_MTases_sf"/>
</dbReference>
<keyword evidence="2 10" id="KW-0489">Methyltransferase</keyword>
<dbReference type="GO" id="GO:0050660">
    <property type="term" value="F:flavin adenine dinucleotide binding"/>
    <property type="evidence" value="ECO:0007669"/>
    <property type="project" value="UniProtKB-UniRule"/>
</dbReference>
<dbReference type="InterPro" id="IPR047785">
    <property type="entry name" value="tRNA_MNMC2"/>
</dbReference>
<keyword evidence="3 10" id="KW-0285">Flavoprotein</keyword>
<feature type="region of interest" description="tRNA (mnm(5)s(2)U34)-methyltransferase" evidence="10">
    <location>
        <begin position="1"/>
        <end position="242"/>
    </location>
</feature>
<dbReference type="PANTHER" id="PTHR13847">
    <property type="entry name" value="SARCOSINE DEHYDROGENASE-RELATED"/>
    <property type="match status" value="1"/>
</dbReference>
<dbReference type="EMBL" id="CP016895">
    <property type="protein sequence ID" value="AOA59273.1"/>
    <property type="molecule type" value="Genomic_DNA"/>
</dbReference>
<evidence type="ECO:0000256" key="1">
    <source>
        <dbReference type="ARBA" id="ARBA00022490"/>
    </source>
</evidence>
<keyword evidence="7 10" id="KW-0274">FAD</keyword>
<keyword evidence="8 10" id="KW-0560">Oxidoreductase</keyword>
<accession>A0A1B2M2M8</accession>
<dbReference type="InterPro" id="IPR017610">
    <property type="entry name" value="tRNA_S-uridine_synth_MnmC_C"/>
</dbReference>
<dbReference type="Pfam" id="PF05430">
    <property type="entry name" value="Methyltransf_30"/>
    <property type="match status" value="1"/>
</dbReference>
<dbReference type="PANTHER" id="PTHR13847:SF283">
    <property type="entry name" value="TRNA 5-METHYLAMINOMETHYL-2-THIOURIDINE BIOSYNTHESIS BIFUNCTIONAL PROTEIN MNMC"/>
    <property type="match status" value="1"/>
</dbReference>
<evidence type="ECO:0000256" key="2">
    <source>
        <dbReference type="ARBA" id="ARBA00022603"/>
    </source>
</evidence>
<evidence type="ECO:0000256" key="3">
    <source>
        <dbReference type="ARBA" id="ARBA00022630"/>
    </source>
</evidence>
<name>A0A1B2M2M8_9GAMM</name>
<keyword evidence="1 10" id="KW-0963">Cytoplasm</keyword>
<dbReference type="PRINTS" id="PR00419">
    <property type="entry name" value="ADXRDTASE"/>
</dbReference>
<feature type="domain" description="MnmC-like methyltransferase" evidence="13">
    <location>
        <begin position="117"/>
        <end position="240"/>
    </location>
</feature>
<keyword evidence="5 10" id="KW-0949">S-adenosyl-L-methionine</keyword>
<dbReference type="GO" id="GO:0016645">
    <property type="term" value="F:oxidoreductase activity, acting on the CH-NH group of donors"/>
    <property type="evidence" value="ECO:0007669"/>
    <property type="project" value="InterPro"/>
</dbReference>
<dbReference type="InterPro" id="IPR008471">
    <property type="entry name" value="MnmC-like_methylTransf"/>
</dbReference>
<feature type="domain" description="FAD dependent oxidoreductase" evidence="12">
    <location>
        <begin position="276"/>
        <end position="608"/>
    </location>
</feature>
<dbReference type="AlphaFoldDB" id="A0A1B2M2M8"/>
<evidence type="ECO:0000256" key="4">
    <source>
        <dbReference type="ARBA" id="ARBA00022679"/>
    </source>
</evidence>
<proteinExistence type="inferred from homology"/>
<dbReference type="SUPFAM" id="SSF51971">
    <property type="entry name" value="Nucleotide-binding domain"/>
    <property type="match status" value="1"/>
</dbReference>
<dbReference type="RefSeq" id="WP_067557302.1">
    <property type="nucleotide sequence ID" value="NZ_CP016895.1"/>
</dbReference>
<evidence type="ECO:0000313" key="15">
    <source>
        <dbReference type="Proteomes" id="UP000093391"/>
    </source>
</evidence>
<evidence type="ECO:0000256" key="6">
    <source>
        <dbReference type="ARBA" id="ARBA00022694"/>
    </source>
</evidence>
<feature type="compositionally biased region" description="Polar residues" evidence="11">
    <location>
        <begin position="246"/>
        <end position="268"/>
    </location>
</feature>
<dbReference type="OrthoDB" id="9786494at2"/>
<sequence length="658" mass="72461">MSHPIQCAELTWQTVDGIDIPISKQFGDVYFSKDNGLLETRHVFLAGNDLTERLSQLQDGEYFNVGETGFGTGLNILALWQLWQQHRPNNRSHLHAVSVEKYPLTREDLIHALAAWPELAPLAAQLIAQYPLPIAGCHRLHFPAQRFSLDLWLGDAQDIFPNMVKTGQIHAWFLDGFAPSCNPDMWQQQVLDHIIRLSGVGTSFASFSVAGVLKRGLKQHGIQISRPRGFGHKREMLKGIWPADPSPSSITESHTENRNATTIPVTAPTSTPAQRRIAVIGAGIAGLSCAWALAQRGHQVEIFDQSAPLAGASGNPLALLNPKLCPIEQSAEHLMTLAWQYALKHYANFTAFRAIGVRQLPPTGQKSVHGQASEQLLALVQQYPQGLLHQHPAHTAPDYSEHPALELRQAGVVTPQQLAEQILAHPHIQWQRQQITALQSSAQAVSLWAGTQVLATVDQVVICASINSADLHPQIKALKPIRGQVSYFAQTKPILPLDIAYSYGGYAMALDQQQMIIGASFHPNRADDAVLLSDHQHNAQLLQQALPQLAAQLPALSTWQGRASVRAQSPDYFPLLGKVDENAEIYCLTGLGSKGFLFAPLCSEVLAAIMCQQCCPIPEKLFAKLSVQRFHKKPKPKKAYYPAAHTHIDETSQQTKQQ</sequence>
<dbReference type="Pfam" id="PF01266">
    <property type="entry name" value="DAO"/>
    <property type="match status" value="1"/>
</dbReference>